<protein>
    <submittedName>
        <fullName evidence="1">Uncharacterized protein</fullName>
    </submittedName>
</protein>
<accession>A0ACA9Y9X9</accession>
<dbReference type="EMBL" id="CALSDN010000007">
    <property type="protein sequence ID" value="CAH6721859.1"/>
    <property type="molecule type" value="Genomic_DNA"/>
</dbReference>
<organism evidence="1 2">
    <name type="scientific">[Candida] jaroonii</name>
    <dbReference type="NCBI Taxonomy" id="467808"/>
    <lineage>
        <taxon>Eukaryota</taxon>
        <taxon>Fungi</taxon>
        <taxon>Dikarya</taxon>
        <taxon>Ascomycota</taxon>
        <taxon>Saccharomycotina</taxon>
        <taxon>Pichiomycetes</taxon>
        <taxon>Debaryomycetaceae</taxon>
        <taxon>Yamadazyma</taxon>
    </lineage>
</organism>
<gene>
    <name evidence="1" type="ORF">CLIB1444_07S04060</name>
</gene>
<sequence length="398" mass="46555">MDIDALVDELFTKSWSKISNGSKSNEFIYASQFTDLMEEVQTTISSGNLLNESEVKFLKEMINNKPLLKLYKSELSTFLLKMVGYSSLTKFITDRAGISLFNLKLILSNPSNTRSLRRDIPTGSETKPHSARRFEPDVTSTPVINRAKSHEGEYNSILLKEKQIIQRDNEISVMATENKVLQTELSEKNSKIRELENKYRELSSYIETLEMKFDNKSDLSSNSDRLIIRDLVSRCNDRDKTIKHLQTVIEDYENQVHVNESNPIITKLTNSIKIQQQLIDALTEKLNLKDSSKELTSFVTKLPFLKQFYMYFNYQRQHKNMGMIFMNVLTLFLSSIVMMTGLRIVFLMVLYVLSGETRFEYVLQDEDYDKISINWWQEFEWLEYLMYNLNDWLDGYSS</sequence>
<comment type="caution">
    <text evidence="1">The sequence shown here is derived from an EMBL/GenBank/DDBJ whole genome shotgun (WGS) entry which is preliminary data.</text>
</comment>
<proteinExistence type="predicted"/>
<evidence type="ECO:0000313" key="1">
    <source>
        <dbReference type="EMBL" id="CAH6721859.1"/>
    </source>
</evidence>
<evidence type="ECO:0000313" key="2">
    <source>
        <dbReference type="Proteomes" id="UP001152531"/>
    </source>
</evidence>
<reference evidence="1" key="1">
    <citation type="submission" date="2022-06" db="EMBL/GenBank/DDBJ databases">
        <authorList>
            <person name="Legras J.-L."/>
            <person name="Devillers H."/>
            <person name="Grondin C."/>
        </authorList>
    </citation>
    <scope>NUCLEOTIDE SEQUENCE</scope>
    <source>
        <strain evidence="1">CLIB 1444</strain>
    </source>
</reference>
<keyword evidence="2" id="KW-1185">Reference proteome</keyword>
<dbReference type="Proteomes" id="UP001152531">
    <property type="component" value="Unassembled WGS sequence"/>
</dbReference>
<name>A0ACA9Y9X9_9ASCO</name>